<dbReference type="InterPro" id="IPR039793">
    <property type="entry name" value="UROS/Hem4"/>
</dbReference>
<accession>A0A4V3CME2</accession>
<evidence type="ECO:0000256" key="8">
    <source>
        <dbReference type="ARBA" id="ARBA00048617"/>
    </source>
</evidence>
<dbReference type="PANTHER" id="PTHR38042:SF1">
    <property type="entry name" value="UROPORPHYRINOGEN-III SYNTHASE, CHLOROPLASTIC"/>
    <property type="match status" value="1"/>
</dbReference>
<comment type="function">
    <text evidence="6 9">Catalyzes cyclization of the linear tetrapyrrole, hydroxymethylbilane, to the macrocyclic uroporphyrinogen III.</text>
</comment>
<evidence type="ECO:0000313" key="11">
    <source>
        <dbReference type="EMBL" id="TDP28383.1"/>
    </source>
</evidence>
<evidence type="ECO:0000256" key="3">
    <source>
        <dbReference type="ARBA" id="ARBA00013109"/>
    </source>
</evidence>
<dbReference type="InterPro" id="IPR036108">
    <property type="entry name" value="4pyrrol_syn_uPrphyn_synt_sf"/>
</dbReference>
<feature type="domain" description="Tetrapyrrole biosynthesis uroporphyrinogen III synthase" evidence="10">
    <location>
        <begin position="15"/>
        <end position="231"/>
    </location>
</feature>
<dbReference type="RefSeq" id="WP_133540642.1">
    <property type="nucleotide sequence ID" value="NZ_SNXI01000022.1"/>
</dbReference>
<evidence type="ECO:0000256" key="5">
    <source>
        <dbReference type="ARBA" id="ARBA00023244"/>
    </source>
</evidence>
<protein>
    <recommendedName>
        <fullName evidence="7 9">Uroporphyrinogen-III synthase</fullName>
        <ecNumber evidence="3 9">4.2.1.75</ecNumber>
    </recommendedName>
</protein>
<keyword evidence="12" id="KW-1185">Reference proteome</keyword>
<keyword evidence="5 9" id="KW-0627">Porphyrin biosynthesis</keyword>
<comment type="catalytic activity">
    <reaction evidence="8 9">
        <text>hydroxymethylbilane = uroporphyrinogen III + H2O</text>
        <dbReference type="Rhea" id="RHEA:18965"/>
        <dbReference type="ChEBI" id="CHEBI:15377"/>
        <dbReference type="ChEBI" id="CHEBI:57308"/>
        <dbReference type="ChEBI" id="CHEBI:57845"/>
        <dbReference type="EC" id="4.2.1.75"/>
    </reaction>
</comment>
<evidence type="ECO:0000256" key="6">
    <source>
        <dbReference type="ARBA" id="ARBA00037589"/>
    </source>
</evidence>
<evidence type="ECO:0000259" key="10">
    <source>
        <dbReference type="Pfam" id="PF02602"/>
    </source>
</evidence>
<proteinExistence type="inferred from homology"/>
<dbReference type="GO" id="GO:0006782">
    <property type="term" value="P:protoporphyrinogen IX biosynthetic process"/>
    <property type="evidence" value="ECO:0007669"/>
    <property type="project" value="UniProtKB-UniRule"/>
</dbReference>
<organism evidence="11 12">
    <name type="scientific">Idiomarina aquatica</name>
    <dbReference type="NCBI Taxonomy" id="1327752"/>
    <lineage>
        <taxon>Bacteria</taxon>
        <taxon>Pseudomonadati</taxon>
        <taxon>Pseudomonadota</taxon>
        <taxon>Gammaproteobacteria</taxon>
        <taxon>Alteromonadales</taxon>
        <taxon>Idiomarinaceae</taxon>
        <taxon>Idiomarina</taxon>
    </lineage>
</organism>
<dbReference type="CDD" id="cd06578">
    <property type="entry name" value="HemD"/>
    <property type="match status" value="1"/>
</dbReference>
<dbReference type="UniPathway" id="UPA00251">
    <property type="reaction ID" value="UER00320"/>
</dbReference>
<evidence type="ECO:0000256" key="9">
    <source>
        <dbReference type="RuleBase" id="RU366031"/>
    </source>
</evidence>
<dbReference type="InterPro" id="IPR003754">
    <property type="entry name" value="4pyrrol_synth_uPrphyn_synth"/>
</dbReference>
<comment type="similarity">
    <text evidence="2 9">Belongs to the uroporphyrinogen-III synthase family.</text>
</comment>
<dbReference type="Proteomes" id="UP000295531">
    <property type="component" value="Unassembled WGS sequence"/>
</dbReference>
<name>A0A4V3CME2_9GAMM</name>
<evidence type="ECO:0000256" key="2">
    <source>
        <dbReference type="ARBA" id="ARBA00008133"/>
    </source>
</evidence>
<comment type="caution">
    <text evidence="11">The sequence shown here is derived from an EMBL/GenBank/DDBJ whole genome shotgun (WGS) entry which is preliminary data.</text>
</comment>
<dbReference type="Gene3D" id="3.40.50.10090">
    <property type="match status" value="2"/>
</dbReference>
<evidence type="ECO:0000313" key="12">
    <source>
        <dbReference type="Proteomes" id="UP000295531"/>
    </source>
</evidence>
<dbReference type="AlphaFoldDB" id="A0A4V3CME2"/>
<comment type="pathway">
    <text evidence="1 9">Porphyrin-containing compound metabolism; protoporphyrin-IX biosynthesis; coproporphyrinogen-III from 5-aminolevulinate: step 3/4.</text>
</comment>
<dbReference type="GO" id="GO:0004852">
    <property type="term" value="F:uroporphyrinogen-III synthase activity"/>
    <property type="evidence" value="ECO:0007669"/>
    <property type="project" value="UniProtKB-UniRule"/>
</dbReference>
<gene>
    <name evidence="11" type="ORF">DEU29_12228</name>
</gene>
<sequence>MNKLLLLQPPRSREKLTAALELAGVSYTQHSFIQITEVASSITDLTTADAIIWVSKNAVMFAKAQRLQLPDKVAMYAVGPSTACLASEQFNKPCECPTFVHSSEALLKLPELQQLTNQQWFIVKGIGGRTLLADTLTARGANITDVMVYQRTKKPLKDTAIVQDWKQHIDTIAISSAEQLAFFISELDHDALSWLERCHWIVPSERLAALLPFCKADNITITQSASENAMINALINNGSNYD</sequence>
<dbReference type="SUPFAM" id="SSF69618">
    <property type="entry name" value="HemD-like"/>
    <property type="match status" value="1"/>
</dbReference>
<evidence type="ECO:0000256" key="1">
    <source>
        <dbReference type="ARBA" id="ARBA00004772"/>
    </source>
</evidence>
<evidence type="ECO:0000256" key="7">
    <source>
        <dbReference type="ARBA" id="ARBA00040167"/>
    </source>
</evidence>
<dbReference type="EMBL" id="SNXI01000022">
    <property type="protein sequence ID" value="TDP28383.1"/>
    <property type="molecule type" value="Genomic_DNA"/>
</dbReference>
<dbReference type="GO" id="GO:0006780">
    <property type="term" value="P:uroporphyrinogen III biosynthetic process"/>
    <property type="evidence" value="ECO:0007669"/>
    <property type="project" value="UniProtKB-UniRule"/>
</dbReference>
<dbReference type="OrthoDB" id="9787650at2"/>
<dbReference type="EC" id="4.2.1.75" evidence="3 9"/>
<evidence type="ECO:0000256" key="4">
    <source>
        <dbReference type="ARBA" id="ARBA00023239"/>
    </source>
</evidence>
<reference evidence="11 12" key="1">
    <citation type="submission" date="2019-03" db="EMBL/GenBank/DDBJ databases">
        <title>Freshwater and sediment microbial communities from various areas in North America, analyzing microbe dynamics in response to fracking.</title>
        <authorList>
            <person name="Lamendella R."/>
        </authorList>
    </citation>
    <scope>NUCLEOTIDE SEQUENCE [LARGE SCALE GENOMIC DNA]</scope>
    <source>
        <strain evidence="11 12">18_TX</strain>
    </source>
</reference>
<dbReference type="PANTHER" id="PTHR38042">
    <property type="entry name" value="UROPORPHYRINOGEN-III SYNTHASE, CHLOROPLASTIC"/>
    <property type="match status" value="1"/>
</dbReference>
<keyword evidence="4 9" id="KW-0456">Lyase</keyword>
<dbReference type="Pfam" id="PF02602">
    <property type="entry name" value="HEM4"/>
    <property type="match status" value="1"/>
</dbReference>